<dbReference type="InterPro" id="IPR037123">
    <property type="entry name" value="PRibGlycinamide_synth_C_sf"/>
</dbReference>
<dbReference type="UniPathway" id="UPA00074">
    <property type="reaction ID" value="UER00125"/>
</dbReference>
<evidence type="ECO:0000256" key="11">
    <source>
        <dbReference type="ARBA" id="ARBA00042864"/>
    </source>
</evidence>
<dbReference type="EC" id="6.3.4.13" evidence="2"/>
<dbReference type="OrthoDB" id="4868708at2759"/>
<comment type="pathway">
    <text evidence="1">Purine metabolism; IMP biosynthesis via de novo pathway; N(1)-(5-phospho-D-ribosyl)glycinamide from 5-phospho-alpha-D-ribose 1-diphosphate: step 2/2.</text>
</comment>
<evidence type="ECO:0000256" key="13">
    <source>
        <dbReference type="PROSITE-ProRule" id="PRU00409"/>
    </source>
</evidence>
<dbReference type="SUPFAM" id="SSF56059">
    <property type="entry name" value="Glutathione synthetase ATP-binding domain-like"/>
    <property type="match status" value="1"/>
</dbReference>
<organism evidence="16 17">
    <name type="scientific">Niveomyces insectorum RCEF 264</name>
    <dbReference type="NCBI Taxonomy" id="1081102"/>
    <lineage>
        <taxon>Eukaryota</taxon>
        <taxon>Fungi</taxon>
        <taxon>Dikarya</taxon>
        <taxon>Ascomycota</taxon>
        <taxon>Pezizomycotina</taxon>
        <taxon>Sordariomycetes</taxon>
        <taxon>Hypocreomycetidae</taxon>
        <taxon>Hypocreales</taxon>
        <taxon>Cordycipitaceae</taxon>
        <taxon>Niveomyces</taxon>
    </lineage>
</organism>
<dbReference type="GO" id="GO:0006189">
    <property type="term" value="P:'de novo' IMP biosynthetic process"/>
    <property type="evidence" value="ECO:0007669"/>
    <property type="project" value="UniProtKB-UniPathway"/>
</dbReference>
<dbReference type="AlphaFoldDB" id="A0A167NH75"/>
<comment type="similarity">
    <text evidence="9">Belongs to the GARS family.</text>
</comment>
<dbReference type="PROSITE" id="PS00184">
    <property type="entry name" value="GARS"/>
    <property type="match status" value="1"/>
</dbReference>
<evidence type="ECO:0000313" key="16">
    <source>
        <dbReference type="EMBL" id="OAA55548.1"/>
    </source>
</evidence>
<dbReference type="Proteomes" id="UP000076874">
    <property type="component" value="Unassembled WGS sequence"/>
</dbReference>
<dbReference type="GO" id="GO:0009113">
    <property type="term" value="P:purine nucleobase biosynthetic process"/>
    <property type="evidence" value="ECO:0007669"/>
    <property type="project" value="InterPro"/>
</dbReference>
<dbReference type="Gene3D" id="3.40.50.20">
    <property type="match status" value="1"/>
</dbReference>
<dbReference type="PANTHER" id="PTHR43472">
    <property type="entry name" value="PHOSPHORIBOSYLAMINE--GLYCINE LIGASE"/>
    <property type="match status" value="1"/>
</dbReference>
<dbReference type="GO" id="GO:0004641">
    <property type="term" value="F:phosphoribosylformylglycinamidine cyclo-ligase activity"/>
    <property type="evidence" value="ECO:0007669"/>
    <property type="project" value="UniProtKB-EC"/>
</dbReference>
<dbReference type="PROSITE" id="PS50975">
    <property type="entry name" value="ATP_GRASP"/>
    <property type="match status" value="1"/>
</dbReference>
<dbReference type="GO" id="GO:0004637">
    <property type="term" value="F:phosphoribosylamine-glycine ligase activity"/>
    <property type="evidence" value="ECO:0007669"/>
    <property type="project" value="UniProtKB-EC"/>
</dbReference>
<evidence type="ECO:0000256" key="9">
    <source>
        <dbReference type="ARBA" id="ARBA00038345"/>
    </source>
</evidence>
<dbReference type="HAMAP" id="MF_00138">
    <property type="entry name" value="GARS"/>
    <property type="match status" value="1"/>
</dbReference>
<dbReference type="Pfam" id="PF01071">
    <property type="entry name" value="GARS_A"/>
    <property type="match status" value="1"/>
</dbReference>
<keyword evidence="17" id="KW-1185">Reference proteome</keyword>
<evidence type="ECO:0000259" key="15">
    <source>
        <dbReference type="PROSITE" id="PS50975"/>
    </source>
</evidence>
<dbReference type="InterPro" id="IPR020561">
    <property type="entry name" value="PRibGlycinamid_synth_ATP-grasp"/>
</dbReference>
<comment type="caution">
    <text evidence="16">The sequence shown here is derived from an EMBL/GenBank/DDBJ whole genome shotgun (WGS) entry which is preliminary data.</text>
</comment>
<evidence type="ECO:0000256" key="7">
    <source>
        <dbReference type="ARBA" id="ARBA00022840"/>
    </source>
</evidence>
<accession>A0A167NH75</accession>
<name>A0A167NH75_9HYPO</name>
<evidence type="ECO:0000256" key="6">
    <source>
        <dbReference type="ARBA" id="ARBA00022755"/>
    </source>
</evidence>
<dbReference type="GO" id="GO:0046872">
    <property type="term" value="F:metal ion binding"/>
    <property type="evidence" value="ECO:0007669"/>
    <property type="project" value="UniProtKB-KW"/>
</dbReference>
<dbReference type="InterPro" id="IPR011054">
    <property type="entry name" value="Rudment_hybrid_motif"/>
</dbReference>
<dbReference type="FunFam" id="3.30.1490.20:FF:000006">
    <property type="entry name" value="phosphoribosylamine--glycine ligase, chloroplastic-like"/>
    <property type="match status" value="1"/>
</dbReference>
<keyword evidence="6" id="KW-0658">Purine biosynthesis</keyword>
<dbReference type="InterPro" id="IPR020560">
    <property type="entry name" value="PRibGlycinamide_synth_C-dom"/>
</dbReference>
<dbReference type="GO" id="GO:0005524">
    <property type="term" value="F:ATP binding"/>
    <property type="evidence" value="ECO:0007669"/>
    <property type="project" value="UniProtKB-UniRule"/>
</dbReference>
<gene>
    <name evidence="16" type="ORF">SPI_08232</name>
</gene>
<dbReference type="SUPFAM" id="SSF52440">
    <property type="entry name" value="PreATP-grasp domain"/>
    <property type="match status" value="1"/>
</dbReference>
<dbReference type="Gene3D" id="3.90.600.10">
    <property type="entry name" value="Phosphoribosylglycinamide synthetase, C-terminal domain"/>
    <property type="match status" value="1"/>
</dbReference>
<dbReference type="Pfam" id="PF02843">
    <property type="entry name" value="GARS_C"/>
    <property type="match status" value="1"/>
</dbReference>
<dbReference type="Pfam" id="PF02844">
    <property type="entry name" value="GARS_N"/>
    <property type="match status" value="1"/>
</dbReference>
<dbReference type="InterPro" id="IPR020559">
    <property type="entry name" value="PRibGlycinamide_synth_CS"/>
</dbReference>
<dbReference type="NCBIfam" id="TIGR00877">
    <property type="entry name" value="purD"/>
    <property type="match status" value="1"/>
</dbReference>
<reference evidence="16 17" key="1">
    <citation type="journal article" date="2016" name="Genome Biol. Evol.">
        <title>Divergent and convergent evolution of fungal pathogenicity.</title>
        <authorList>
            <person name="Shang Y."/>
            <person name="Xiao G."/>
            <person name="Zheng P."/>
            <person name="Cen K."/>
            <person name="Zhan S."/>
            <person name="Wang C."/>
        </authorList>
    </citation>
    <scope>NUCLEOTIDE SEQUENCE [LARGE SCALE GENOMIC DNA]</scope>
    <source>
        <strain evidence="16 17">RCEF 264</strain>
    </source>
</reference>
<evidence type="ECO:0000256" key="2">
    <source>
        <dbReference type="ARBA" id="ARBA00013255"/>
    </source>
</evidence>
<dbReference type="Gene3D" id="3.30.1490.20">
    <property type="entry name" value="ATP-grasp fold, A domain"/>
    <property type="match status" value="1"/>
</dbReference>
<dbReference type="STRING" id="1081102.A0A167NH75"/>
<dbReference type="InterPro" id="IPR013815">
    <property type="entry name" value="ATP_grasp_subdomain_1"/>
</dbReference>
<dbReference type="InterPro" id="IPR016185">
    <property type="entry name" value="PreATP-grasp_dom_sf"/>
</dbReference>
<dbReference type="SMART" id="SM01210">
    <property type="entry name" value="GARS_C"/>
    <property type="match status" value="1"/>
</dbReference>
<keyword evidence="4" id="KW-0479">Metal-binding</keyword>
<evidence type="ECO:0000313" key="17">
    <source>
        <dbReference type="Proteomes" id="UP000076874"/>
    </source>
</evidence>
<sequence>MAGSLKVLLVGGGGREHALAWKLSQSALVEHIYVVPGNGGTERLGSCVSNVSDTAADDYPQLLRLSQHLGVGLVVAGPDQAVVDGIEGYFRGSGIPCFAPSKEAAKIEGSKAFAKGFMKRHGIPTAAYQVFDRYDKAKQYLESLDHRVVIKVDGLAAGKGVVVPVDKEDAHRALEEIMVHGKFGSAADSVIIEEYMDGNEISVLTFSDGKTTRTLPPGQDHKRAYDGDRGPNTGGMGVYAPVPFVSATDMEEIERLILQPTFHGLEADGHPFVGMLFTGVMLTSAGPKVIEYNARFGDPEAQALILLLKDTDLAQVLLSCTNESLADVTIDVSSDFACNVTVAAGGYPQPNYSKGGTIVLHPPPKDVQIFQAGTTYVDGQLVVSGGRVFSVSATGPTLREAVSNAYAGVKSIRFDGMFYRTDIAEKSLSLL</sequence>
<evidence type="ECO:0000256" key="1">
    <source>
        <dbReference type="ARBA" id="ARBA00005174"/>
    </source>
</evidence>
<evidence type="ECO:0000256" key="8">
    <source>
        <dbReference type="ARBA" id="ARBA00023211"/>
    </source>
</evidence>
<protein>
    <recommendedName>
        <fullName evidence="2">phosphoribosylamine--glycine ligase</fullName>
        <ecNumber evidence="2">6.3.4.13</ecNumber>
    </recommendedName>
    <alternativeName>
        <fullName evidence="10">Glycinamide ribonucleotide synthetase</fullName>
    </alternativeName>
    <alternativeName>
        <fullName evidence="11">Phosphoribosylglycinamide synthetase</fullName>
    </alternativeName>
</protein>
<dbReference type="InterPro" id="IPR000115">
    <property type="entry name" value="PRibGlycinamide_synth"/>
</dbReference>
<evidence type="ECO:0000256" key="14">
    <source>
        <dbReference type="SAM" id="MobiDB-lite"/>
    </source>
</evidence>
<feature type="domain" description="ATP-grasp" evidence="15">
    <location>
        <begin position="115"/>
        <end position="322"/>
    </location>
</feature>
<keyword evidence="8" id="KW-0464">Manganese</keyword>
<dbReference type="Gene3D" id="3.30.470.20">
    <property type="entry name" value="ATP-grasp fold, B domain"/>
    <property type="match status" value="1"/>
</dbReference>
<dbReference type="SMART" id="SM01209">
    <property type="entry name" value="GARS_A"/>
    <property type="match status" value="1"/>
</dbReference>
<dbReference type="FunFam" id="3.30.470.20:FF:000018">
    <property type="entry name" value="Trifunctional purine biosynthetic protein adenosine-3"/>
    <property type="match status" value="1"/>
</dbReference>
<evidence type="ECO:0000256" key="5">
    <source>
        <dbReference type="ARBA" id="ARBA00022741"/>
    </source>
</evidence>
<feature type="region of interest" description="Disordered" evidence="14">
    <location>
        <begin position="210"/>
        <end position="234"/>
    </location>
</feature>
<dbReference type="SUPFAM" id="SSF51246">
    <property type="entry name" value="Rudiment single hybrid motif"/>
    <property type="match status" value="1"/>
</dbReference>
<proteinExistence type="inferred from homology"/>
<dbReference type="InterPro" id="IPR020562">
    <property type="entry name" value="PRibGlycinamide_synth_N"/>
</dbReference>
<evidence type="ECO:0000256" key="3">
    <source>
        <dbReference type="ARBA" id="ARBA00022598"/>
    </source>
</evidence>
<keyword evidence="5 13" id="KW-0547">Nucleotide-binding</keyword>
<dbReference type="InterPro" id="IPR011761">
    <property type="entry name" value="ATP-grasp"/>
</dbReference>
<feature type="compositionally biased region" description="Basic and acidic residues" evidence="14">
    <location>
        <begin position="219"/>
        <end position="229"/>
    </location>
</feature>
<comment type="catalytic activity">
    <reaction evidence="12">
        <text>2-formamido-N(1)-(5-O-phospho-beta-D-ribosyl)acetamidine + ATP = 5-amino-1-(5-phospho-beta-D-ribosyl)imidazole + ADP + phosphate + H(+)</text>
        <dbReference type="Rhea" id="RHEA:23032"/>
        <dbReference type="ChEBI" id="CHEBI:15378"/>
        <dbReference type="ChEBI" id="CHEBI:30616"/>
        <dbReference type="ChEBI" id="CHEBI:43474"/>
        <dbReference type="ChEBI" id="CHEBI:137981"/>
        <dbReference type="ChEBI" id="CHEBI:147287"/>
        <dbReference type="ChEBI" id="CHEBI:456216"/>
        <dbReference type="EC" id="6.3.3.1"/>
    </reaction>
</comment>
<dbReference type="EMBL" id="AZHD01000019">
    <property type="protein sequence ID" value="OAA55548.1"/>
    <property type="molecule type" value="Genomic_DNA"/>
</dbReference>
<keyword evidence="3 16" id="KW-0436">Ligase</keyword>
<keyword evidence="7 13" id="KW-0067">ATP-binding</keyword>
<evidence type="ECO:0000256" key="10">
    <source>
        <dbReference type="ARBA" id="ARBA00042242"/>
    </source>
</evidence>
<evidence type="ECO:0000256" key="4">
    <source>
        <dbReference type="ARBA" id="ARBA00022723"/>
    </source>
</evidence>
<dbReference type="PANTHER" id="PTHR43472:SF1">
    <property type="entry name" value="PHOSPHORIBOSYLAMINE--GLYCINE LIGASE, CHLOROPLASTIC"/>
    <property type="match status" value="1"/>
</dbReference>
<evidence type="ECO:0000256" key="12">
    <source>
        <dbReference type="ARBA" id="ARBA00049057"/>
    </source>
</evidence>